<keyword evidence="1" id="KW-0472">Membrane</keyword>
<name>A0A1I7NU38_9HYPH</name>
<feature type="transmembrane region" description="Helical" evidence="1">
    <location>
        <begin position="66"/>
        <end position="82"/>
    </location>
</feature>
<keyword evidence="4" id="KW-1185">Reference proteome</keyword>
<dbReference type="InterPro" id="IPR005530">
    <property type="entry name" value="SPW"/>
</dbReference>
<evidence type="ECO:0000313" key="4">
    <source>
        <dbReference type="Proteomes" id="UP000199423"/>
    </source>
</evidence>
<sequence length="121" mass="12826">MDARQNITSDWQDSVNVLLGIALFISPWALNYATEANAALNAHIVGAVITLLALAALFAFRVWEEWISAVLGAWLIVAPWVLSFSGHAVATRTSIAIGIAAIVLSLWSANEHTSGHMSAGG</sequence>
<feature type="domain" description="SPW repeat-containing integral membrane" evidence="2">
    <location>
        <begin position="11"/>
        <end position="106"/>
    </location>
</feature>
<dbReference type="EMBL" id="FPCH01000003">
    <property type="protein sequence ID" value="SFV38189.1"/>
    <property type="molecule type" value="Genomic_DNA"/>
</dbReference>
<accession>A0A1I7NU38</accession>
<reference evidence="4" key="1">
    <citation type="submission" date="2016-10" db="EMBL/GenBank/DDBJ databases">
        <authorList>
            <person name="Varghese N."/>
            <person name="Submissions S."/>
        </authorList>
    </citation>
    <scope>NUCLEOTIDE SEQUENCE [LARGE SCALE GENOMIC DNA]</scope>
    <source>
        <strain evidence="4">DSM 1565</strain>
    </source>
</reference>
<organism evidence="3 4">
    <name type="scientific">Hyphomicrobium facile</name>
    <dbReference type="NCBI Taxonomy" id="51670"/>
    <lineage>
        <taxon>Bacteria</taxon>
        <taxon>Pseudomonadati</taxon>
        <taxon>Pseudomonadota</taxon>
        <taxon>Alphaproteobacteria</taxon>
        <taxon>Hyphomicrobiales</taxon>
        <taxon>Hyphomicrobiaceae</taxon>
        <taxon>Hyphomicrobium</taxon>
    </lineage>
</organism>
<evidence type="ECO:0000259" key="2">
    <source>
        <dbReference type="Pfam" id="PF03779"/>
    </source>
</evidence>
<dbReference type="Proteomes" id="UP000199423">
    <property type="component" value="Unassembled WGS sequence"/>
</dbReference>
<dbReference type="AlphaFoldDB" id="A0A1I7NU38"/>
<dbReference type="STRING" id="51670.SAMN04488557_3594"/>
<evidence type="ECO:0000256" key="1">
    <source>
        <dbReference type="SAM" id="Phobius"/>
    </source>
</evidence>
<gene>
    <name evidence="3" type="ORF">SAMN04488557_3594</name>
</gene>
<feature type="transmembrane region" description="Helical" evidence="1">
    <location>
        <begin position="15"/>
        <end position="33"/>
    </location>
</feature>
<keyword evidence="1" id="KW-0812">Transmembrane</keyword>
<keyword evidence="1" id="KW-1133">Transmembrane helix</keyword>
<protein>
    <submittedName>
        <fullName evidence="3">SPW repeat-containing protein</fullName>
    </submittedName>
</protein>
<dbReference type="OrthoDB" id="166183at2"/>
<dbReference type="Pfam" id="PF03779">
    <property type="entry name" value="SPW"/>
    <property type="match status" value="1"/>
</dbReference>
<evidence type="ECO:0000313" key="3">
    <source>
        <dbReference type="EMBL" id="SFV38189.1"/>
    </source>
</evidence>
<feature type="transmembrane region" description="Helical" evidence="1">
    <location>
        <begin position="40"/>
        <end position="60"/>
    </location>
</feature>
<proteinExistence type="predicted"/>
<dbReference type="RefSeq" id="WP_092869031.1">
    <property type="nucleotide sequence ID" value="NZ_FPCH01000003.1"/>
</dbReference>